<sequence length="104" mass="11939">MPAGYRARRQRSNEAPKHEFKAVLRVSGVGIRRKDDLEPDAHQFYYRESEWRKDGSAVVDRIVGEVVWISVQDKNRLPFELHGEADAAQTPCTETTDIQSPQFP</sequence>
<dbReference type="RefSeq" id="XP_066692936.1">
    <property type="nucleotide sequence ID" value="XM_066850698.1"/>
</dbReference>
<keyword evidence="3" id="KW-1185">Reference proteome</keyword>
<dbReference type="EMBL" id="JAQQWE010000010">
    <property type="protein sequence ID" value="KAK7937608.1"/>
    <property type="molecule type" value="Genomic_DNA"/>
</dbReference>
<protein>
    <submittedName>
        <fullName evidence="2">Uncharacterized protein</fullName>
    </submittedName>
</protein>
<evidence type="ECO:0000256" key="1">
    <source>
        <dbReference type="SAM" id="MobiDB-lite"/>
    </source>
</evidence>
<evidence type="ECO:0000313" key="2">
    <source>
        <dbReference type="EMBL" id="KAK7937608.1"/>
    </source>
</evidence>
<proteinExistence type="predicted"/>
<accession>A0ABR1PT44</accession>
<feature type="region of interest" description="Disordered" evidence="1">
    <location>
        <begin position="82"/>
        <end position="104"/>
    </location>
</feature>
<reference evidence="2 3" key="1">
    <citation type="submission" date="2023-01" db="EMBL/GenBank/DDBJ databases">
        <title>Analysis of 21 Apiospora genomes using comparative genomics revels a genus with tremendous synthesis potential of carbohydrate active enzymes and secondary metabolites.</title>
        <authorList>
            <person name="Sorensen T."/>
        </authorList>
    </citation>
    <scope>NUCLEOTIDE SEQUENCE [LARGE SCALE GENOMIC DNA]</scope>
    <source>
        <strain evidence="2 3">CBS 24483</strain>
    </source>
</reference>
<gene>
    <name evidence="2" type="ORF">PG986_014476</name>
</gene>
<name>A0ABR1PT44_9PEZI</name>
<evidence type="ECO:0000313" key="3">
    <source>
        <dbReference type="Proteomes" id="UP001391051"/>
    </source>
</evidence>
<dbReference type="GeneID" id="92083760"/>
<feature type="compositionally biased region" description="Polar residues" evidence="1">
    <location>
        <begin position="90"/>
        <end position="104"/>
    </location>
</feature>
<organism evidence="2 3">
    <name type="scientific">Apiospora aurea</name>
    <dbReference type="NCBI Taxonomy" id="335848"/>
    <lineage>
        <taxon>Eukaryota</taxon>
        <taxon>Fungi</taxon>
        <taxon>Dikarya</taxon>
        <taxon>Ascomycota</taxon>
        <taxon>Pezizomycotina</taxon>
        <taxon>Sordariomycetes</taxon>
        <taxon>Xylariomycetidae</taxon>
        <taxon>Amphisphaeriales</taxon>
        <taxon>Apiosporaceae</taxon>
        <taxon>Apiospora</taxon>
    </lineage>
</organism>
<comment type="caution">
    <text evidence="2">The sequence shown here is derived from an EMBL/GenBank/DDBJ whole genome shotgun (WGS) entry which is preliminary data.</text>
</comment>
<dbReference type="Proteomes" id="UP001391051">
    <property type="component" value="Unassembled WGS sequence"/>
</dbReference>